<dbReference type="RefSeq" id="WP_062608920.1">
    <property type="nucleotide sequence ID" value="NZ_FCOX02000034.1"/>
</dbReference>
<evidence type="ECO:0000256" key="7">
    <source>
        <dbReference type="ARBA" id="ARBA00022723"/>
    </source>
</evidence>
<dbReference type="GO" id="GO:0009061">
    <property type="term" value="P:anaerobic respiration"/>
    <property type="evidence" value="ECO:0007669"/>
    <property type="project" value="InterPro"/>
</dbReference>
<evidence type="ECO:0000256" key="12">
    <source>
        <dbReference type="ARBA" id="ARBA00031832"/>
    </source>
</evidence>
<feature type="binding site" description="covalent" evidence="14">
    <location>
        <position position="86"/>
    </location>
    <ligand>
        <name>heme c</name>
        <dbReference type="ChEBI" id="CHEBI:61717"/>
        <label>1</label>
    </ligand>
</feature>
<feature type="chain" id="PRO_5007624329" description="Periplasmic nitrate reductase, electron transfer subunit" evidence="16">
    <location>
        <begin position="22"/>
        <end position="161"/>
    </location>
</feature>
<dbReference type="Pfam" id="PF03892">
    <property type="entry name" value="NapB"/>
    <property type="match status" value="1"/>
</dbReference>
<organism evidence="17 18">
    <name type="scientific">Caballeronia calidae</name>
    <dbReference type="NCBI Taxonomy" id="1777139"/>
    <lineage>
        <taxon>Bacteria</taxon>
        <taxon>Pseudomonadati</taxon>
        <taxon>Pseudomonadota</taxon>
        <taxon>Betaproteobacteria</taxon>
        <taxon>Burkholderiales</taxon>
        <taxon>Burkholderiaceae</taxon>
        <taxon>Caballeronia</taxon>
    </lineage>
</organism>
<evidence type="ECO:0000256" key="6">
    <source>
        <dbReference type="ARBA" id="ARBA00022617"/>
    </source>
</evidence>
<keyword evidence="5 13" id="KW-0813">Transport</keyword>
<keyword evidence="8 16" id="KW-0732">Signal</keyword>
<proteinExistence type="inferred from homology"/>
<sequence>MRTFIAVVIASLTALAALAIAQPTVPDVPFHDALRGTAPLDTEPKPPLMAPTENKDVIRGLNYAQQPPTIPHKIDNYQVDKNANRCLACHARSRVEESGAVPVAISHYMDRDGSVSGHLSPRRYFCTQCHVPQADTKLLIGNTFVAVEDIRQQPASKKQKR</sequence>
<dbReference type="GO" id="GO:0042597">
    <property type="term" value="C:periplasmic space"/>
    <property type="evidence" value="ECO:0007669"/>
    <property type="project" value="UniProtKB-SubCell"/>
</dbReference>
<dbReference type="FunFam" id="1.10.1130.10:FF:000001">
    <property type="entry name" value="Periplasmic nitrate reductase, electron transfer subunit"/>
    <property type="match status" value="1"/>
</dbReference>
<dbReference type="InterPro" id="IPR005591">
    <property type="entry name" value="NapB"/>
</dbReference>
<comment type="PTM">
    <text evidence="14">Binds 2 heme C groups per subunit.</text>
</comment>
<evidence type="ECO:0000256" key="2">
    <source>
        <dbReference type="ARBA" id="ARBA00004418"/>
    </source>
</evidence>
<accession>A0A158DN57</accession>
<evidence type="ECO:0000313" key="18">
    <source>
        <dbReference type="Proteomes" id="UP000071859"/>
    </source>
</evidence>
<evidence type="ECO:0000256" key="8">
    <source>
        <dbReference type="ARBA" id="ARBA00022729"/>
    </source>
</evidence>
<keyword evidence="11 15" id="KW-0408">Iron</keyword>
<dbReference type="SUPFAM" id="SSF48695">
    <property type="entry name" value="Multiheme cytochromes"/>
    <property type="match status" value="1"/>
</dbReference>
<dbReference type="GO" id="GO:0046872">
    <property type="term" value="F:metal ion binding"/>
    <property type="evidence" value="ECO:0007669"/>
    <property type="project" value="UniProtKB-KW"/>
</dbReference>
<dbReference type="PIRSF" id="PIRSF006105">
    <property type="entry name" value="NapB"/>
    <property type="match status" value="1"/>
</dbReference>
<feature type="binding site" description="axial binding residue" evidence="15">
    <location>
        <position position="72"/>
    </location>
    <ligand>
        <name>heme c</name>
        <dbReference type="ChEBI" id="CHEBI:61717"/>
        <label>1</label>
    </ligand>
    <ligandPart>
        <name>Fe</name>
        <dbReference type="ChEBI" id="CHEBI:18248"/>
    </ligandPart>
</feature>
<feature type="binding site" description="axial binding residue" evidence="15">
    <location>
        <position position="107"/>
    </location>
    <ligand>
        <name>heme c</name>
        <dbReference type="ChEBI" id="CHEBI:61717"/>
        <label>2</label>
    </ligand>
    <ligandPart>
        <name>Fe</name>
        <dbReference type="ChEBI" id="CHEBI:18248"/>
    </ligandPart>
</feature>
<dbReference type="OrthoDB" id="13290at2"/>
<evidence type="ECO:0000256" key="1">
    <source>
        <dbReference type="ARBA" id="ARBA00002599"/>
    </source>
</evidence>
<keyword evidence="6 14" id="KW-0349">Heme</keyword>
<evidence type="ECO:0000256" key="9">
    <source>
        <dbReference type="ARBA" id="ARBA00022764"/>
    </source>
</evidence>
<name>A0A158DN57_9BURK</name>
<evidence type="ECO:0000256" key="14">
    <source>
        <dbReference type="PIRSR" id="PIRSR006105-1"/>
    </source>
</evidence>
<keyword evidence="9 13" id="KW-0574">Periplasm</keyword>
<comment type="subunit">
    <text evidence="13">Component of the periplasmic nitrate reductase NapAB complex composed of NapA and NapB.</text>
</comment>
<evidence type="ECO:0000256" key="3">
    <source>
        <dbReference type="ARBA" id="ARBA00007368"/>
    </source>
</evidence>
<evidence type="ECO:0000256" key="5">
    <source>
        <dbReference type="ARBA" id="ARBA00022448"/>
    </source>
</evidence>
<dbReference type="Gene3D" id="1.10.1130.10">
    <property type="entry name" value="Flavocytochrome C3, Chain A"/>
    <property type="match status" value="1"/>
</dbReference>
<evidence type="ECO:0000256" key="4">
    <source>
        <dbReference type="ARBA" id="ARBA00013773"/>
    </source>
</evidence>
<comment type="caution">
    <text evidence="17">The sequence shown here is derived from an EMBL/GenBank/DDBJ whole genome shotgun (WGS) entry which is preliminary data.</text>
</comment>
<gene>
    <name evidence="17" type="primary">napB</name>
    <name evidence="17" type="ORF">AWB78_05389</name>
</gene>
<reference evidence="17" key="1">
    <citation type="submission" date="2016-01" db="EMBL/GenBank/DDBJ databases">
        <authorList>
            <person name="Peeters C."/>
        </authorList>
    </citation>
    <scope>NUCLEOTIDE SEQUENCE</scope>
    <source>
        <strain evidence="17">LMG 29321</strain>
    </source>
</reference>
<keyword evidence="10 13" id="KW-0249">Electron transport</keyword>
<protein>
    <recommendedName>
        <fullName evidence="4 13">Periplasmic nitrate reductase, electron transfer subunit</fullName>
    </recommendedName>
    <alternativeName>
        <fullName evidence="12 13">Diheme cytochrome c NapB</fullName>
    </alternativeName>
</protein>
<evidence type="ECO:0000256" key="16">
    <source>
        <dbReference type="SAM" id="SignalP"/>
    </source>
</evidence>
<dbReference type="PANTHER" id="PTHR38604:SF1">
    <property type="entry name" value="PERIPLASMIC NITRATE REDUCTASE, ELECTRON TRANSFER SUBUNIT"/>
    <property type="match status" value="1"/>
</dbReference>
<evidence type="ECO:0000256" key="11">
    <source>
        <dbReference type="ARBA" id="ARBA00023004"/>
    </source>
</evidence>
<keyword evidence="18" id="KW-1185">Reference proteome</keyword>
<comment type="similarity">
    <text evidence="3 13">Belongs to the NapB family.</text>
</comment>
<evidence type="ECO:0000256" key="15">
    <source>
        <dbReference type="PIRSR" id="PIRSR006105-2"/>
    </source>
</evidence>
<evidence type="ECO:0000256" key="13">
    <source>
        <dbReference type="PIRNR" id="PIRNR006105"/>
    </source>
</evidence>
<dbReference type="InterPro" id="IPR036280">
    <property type="entry name" value="Multihaem_cyt_sf"/>
</dbReference>
<dbReference type="Proteomes" id="UP000071859">
    <property type="component" value="Unassembled WGS sequence"/>
</dbReference>
<feature type="binding site" description="axial binding residue" evidence="15">
    <location>
        <position position="90"/>
    </location>
    <ligand>
        <name>heme c</name>
        <dbReference type="ChEBI" id="CHEBI:61717"/>
        <label>1</label>
    </ligand>
    <ligandPart>
        <name>Fe</name>
        <dbReference type="ChEBI" id="CHEBI:18248"/>
    </ligandPart>
</feature>
<feature type="binding site" description="axial binding residue" evidence="15">
    <location>
        <position position="130"/>
    </location>
    <ligand>
        <name>heme c</name>
        <dbReference type="ChEBI" id="CHEBI:61717"/>
        <label>2</label>
    </ligand>
    <ligandPart>
        <name>Fe</name>
        <dbReference type="ChEBI" id="CHEBI:18248"/>
    </ligandPart>
</feature>
<keyword evidence="7 15" id="KW-0479">Metal-binding</keyword>
<feature type="binding site" description="covalent" evidence="14">
    <location>
        <position position="89"/>
    </location>
    <ligand>
        <name>heme c</name>
        <dbReference type="ChEBI" id="CHEBI:61717"/>
        <label>1</label>
    </ligand>
</feature>
<feature type="signal peptide" evidence="16">
    <location>
        <begin position="1"/>
        <end position="21"/>
    </location>
</feature>
<evidence type="ECO:0000313" key="17">
    <source>
        <dbReference type="EMBL" id="SAK96005.1"/>
    </source>
</evidence>
<dbReference type="PANTHER" id="PTHR38604">
    <property type="entry name" value="PERIPLASMIC NITRATE REDUCTASE, ELECTRON TRANSFER SUBUNIT"/>
    <property type="match status" value="1"/>
</dbReference>
<feature type="binding site" description="covalent" evidence="14">
    <location>
        <position position="126"/>
    </location>
    <ligand>
        <name>heme c</name>
        <dbReference type="ChEBI" id="CHEBI:61717"/>
        <label>2</label>
    </ligand>
</feature>
<evidence type="ECO:0000256" key="10">
    <source>
        <dbReference type="ARBA" id="ARBA00022982"/>
    </source>
</evidence>
<feature type="binding site" description="covalent" evidence="14">
    <location>
        <position position="129"/>
    </location>
    <ligand>
        <name>heme c</name>
        <dbReference type="ChEBI" id="CHEBI:61717"/>
        <label>2</label>
    </ligand>
</feature>
<dbReference type="AlphaFoldDB" id="A0A158DN57"/>
<comment type="function">
    <text evidence="1">Electron transfer subunit of the periplasmic nitrate reductase complex NapAB. Receives electrons from the membrane-anchored tetraheme c-type NapC protein and transfers these to NapA subunit, thus allowing electron flow between membrane and periplasm. Essential for periplasmic nitrate reduction with nitrate as the terminal electron acceptor.</text>
</comment>
<comment type="subcellular location">
    <subcellularLocation>
        <location evidence="2 13">Periplasm</location>
    </subcellularLocation>
</comment>
<dbReference type="EMBL" id="FCOX02000034">
    <property type="protein sequence ID" value="SAK96005.1"/>
    <property type="molecule type" value="Genomic_DNA"/>
</dbReference>